<dbReference type="KEGG" id="smai:EXU30_11630"/>
<evidence type="ECO:0000256" key="2">
    <source>
        <dbReference type="ARBA" id="ARBA00016984"/>
    </source>
</evidence>
<dbReference type="PROSITE" id="PS00196">
    <property type="entry name" value="COPPER_BLUE"/>
    <property type="match status" value="1"/>
</dbReference>
<keyword evidence="4 9" id="KW-0479">Metal-binding</keyword>
<evidence type="ECO:0000256" key="4">
    <source>
        <dbReference type="ARBA" id="ARBA00022723"/>
    </source>
</evidence>
<dbReference type="PRINTS" id="PR00156">
    <property type="entry name" value="COPPERBLUE"/>
</dbReference>
<evidence type="ECO:0000256" key="1">
    <source>
        <dbReference type="ARBA" id="ARBA00004418"/>
    </source>
</evidence>
<dbReference type="InterPro" id="IPR012745">
    <property type="entry name" value="Pseudoazurin"/>
</dbReference>
<accession>A0A411PI32</accession>
<dbReference type="SUPFAM" id="SSF49503">
    <property type="entry name" value="Cupredoxins"/>
    <property type="match status" value="1"/>
</dbReference>
<organism evidence="12 13">
    <name type="scientific">Shewanella maritima</name>
    <dbReference type="NCBI Taxonomy" id="2520507"/>
    <lineage>
        <taxon>Bacteria</taxon>
        <taxon>Pseudomonadati</taxon>
        <taxon>Pseudomonadota</taxon>
        <taxon>Gammaproteobacteria</taxon>
        <taxon>Alteromonadales</taxon>
        <taxon>Shewanellaceae</taxon>
        <taxon>Shewanella</taxon>
    </lineage>
</organism>
<feature type="binding site" evidence="9">
    <location>
        <position position="98"/>
    </location>
    <ligand>
        <name>Cu cation</name>
        <dbReference type="ChEBI" id="CHEBI:23378"/>
    </ligand>
</feature>
<evidence type="ECO:0000256" key="9">
    <source>
        <dbReference type="PIRSR" id="PIRSR602386-1"/>
    </source>
</evidence>
<evidence type="ECO:0000256" key="5">
    <source>
        <dbReference type="ARBA" id="ARBA00022764"/>
    </source>
</evidence>
<reference evidence="12 13" key="1">
    <citation type="submission" date="2019-02" db="EMBL/GenBank/DDBJ databases">
        <title>Shewanella sp. D4-2 isolated from Dokdo Island.</title>
        <authorList>
            <person name="Baek K."/>
        </authorList>
    </citation>
    <scope>NUCLEOTIDE SEQUENCE [LARGE SCALE GENOMIC DNA]</scope>
    <source>
        <strain evidence="12 13">D4-2</strain>
    </source>
</reference>
<feature type="signal peptide" evidence="10">
    <location>
        <begin position="1"/>
        <end position="21"/>
    </location>
</feature>
<dbReference type="GO" id="GO:0005507">
    <property type="term" value="F:copper ion binding"/>
    <property type="evidence" value="ECO:0007669"/>
    <property type="project" value="UniProtKB-UniRule"/>
</dbReference>
<dbReference type="InterPro" id="IPR000923">
    <property type="entry name" value="BlueCu_1"/>
</dbReference>
<evidence type="ECO:0000256" key="7">
    <source>
        <dbReference type="ARBA" id="ARBA00023008"/>
    </source>
</evidence>
<dbReference type="InterPro" id="IPR008972">
    <property type="entry name" value="Cupredoxin"/>
</dbReference>
<keyword evidence="7 9" id="KW-0186">Copper</keyword>
<dbReference type="NCBIfam" id="TIGR02375">
    <property type="entry name" value="pseudoazurin"/>
    <property type="match status" value="1"/>
</dbReference>
<feature type="chain" id="PRO_5019521096" description="Pseudoazurin" evidence="10">
    <location>
        <begin position="22"/>
        <end position="147"/>
    </location>
</feature>
<feature type="binding site" evidence="9">
    <location>
        <position position="62"/>
    </location>
    <ligand>
        <name>Cu cation</name>
        <dbReference type="ChEBI" id="CHEBI:23378"/>
    </ligand>
</feature>
<dbReference type="RefSeq" id="WP_130600228.1">
    <property type="nucleotide sequence ID" value="NZ_CP036200.1"/>
</dbReference>
<keyword evidence="6" id="KW-0249">Electron transport</keyword>
<dbReference type="InterPro" id="IPR001235">
    <property type="entry name" value="Copper_blue_Plastocyanin"/>
</dbReference>
<keyword evidence="10" id="KW-0732">Signal</keyword>
<evidence type="ECO:0000313" key="13">
    <source>
        <dbReference type="Proteomes" id="UP000291106"/>
    </source>
</evidence>
<evidence type="ECO:0000256" key="10">
    <source>
        <dbReference type="SAM" id="SignalP"/>
    </source>
</evidence>
<keyword evidence="3" id="KW-0813">Transport</keyword>
<feature type="domain" description="Blue (type 1) copper" evidence="11">
    <location>
        <begin position="32"/>
        <end position="112"/>
    </location>
</feature>
<sequence length="147" mass="16011">MLAKLFTAGALALTLSTNAFAAEHEVKLLTADAAGQTMIMEPGYLKIAKGDTIKFTPADPTHNVESMVIPEGAEAFNGPMGQPFSVTFNNEGVYLYKCTPHFVMGMLGVIQVDNAVNIDDVKQQWTTIEPGVMMNKERIAQYLEQAQ</sequence>
<feature type="binding site" evidence="9">
    <location>
        <position position="106"/>
    </location>
    <ligand>
        <name>Cu cation</name>
        <dbReference type="ChEBI" id="CHEBI:23378"/>
    </ligand>
</feature>
<dbReference type="InterPro" id="IPR028871">
    <property type="entry name" value="BlueCu_1_BS"/>
</dbReference>
<dbReference type="Pfam" id="PF00127">
    <property type="entry name" value="Copper-bind"/>
    <property type="match status" value="1"/>
</dbReference>
<name>A0A411PI32_9GAMM</name>
<dbReference type="AlphaFoldDB" id="A0A411PI32"/>
<dbReference type="GO" id="GO:0042597">
    <property type="term" value="C:periplasmic space"/>
    <property type="evidence" value="ECO:0007669"/>
    <property type="project" value="UniProtKB-SubCell"/>
</dbReference>
<dbReference type="GO" id="GO:0009055">
    <property type="term" value="F:electron transfer activity"/>
    <property type="evidence" value="ECO:0007669"/>
    <property type="project" value="InterPro"/>
</dbReference>
<evidence type="ECO:0000256" key="6">
    <source>
        <dbReference type="ARBA" id="ARBA00022982"/>
    </source>
</evidence>
<dbReference type="Gene3D" id="2.60.40.420">
    <property type="entry name" value="Cupredoxins - blue copper proteins"/>
    <property type="match status" value="1"/>
</dbReference>
<evidence type="ECO:0000259" key="11">
    <source>
        <dbReference type="Pfam" id="PF00127"/>
    </source>
</evidence>
<evidence type="ECO:0000313" key="12">
    <source>
        <dbReference type="EMBL" id="QBF83277.1"/>
    </source>
</evidence>
<comment type="subcellular location">
    <subcellularLocation>
        <location evidence="1">Periplasm</location>
    </subcellularLocation>
</comment>
<keyword evidence="13" id="KW-1185">Reference proteome</keyword>
<protein>
    <recommendedName>
        <fullName evidence="2 8">Pseudoazurin</fullName>
    </recommendedName>
</protein>
<dbReference type="EMBL" id="CP036200">
    <property type="protein sequence ID" value="QBF83277.1"/>
    <property type="molecule type" value="Genomic_DNA"/>
</dbReference>
<dbReference type="Proteomes" id="UP000291106">
    <property type="component" value="Chromosome"/>
</dbReference>
<keyword evidence="5" id="KW-0574">Periplasm</keyword>
<evidence type="ECO:0000256" key="8">
    <source>
        <dbReference type="NCBIfam" id="TIGR02375"/>
    </source>
</evidence>
<comment type="cofactor">
    <cofactor evidence="9">
        <name>Cu cation</name>
        <dbReference type="ChEBI" id="CHEBI:23378"/>
    </cofactor>
    <text evidence="9">Binds 1 copper ion per subunit.</text>
</comment>
<dbReference type="InterPro" id="IPR002386">
    <property type="entry name" value="Amicyanin/Pseudoazurin"/>
</dbReference>
<proteinExistence type="predicted"/>
<dbReference type="PRINTS" id="PR00155">
    <property type="entry name" value="AMICYANIN"/>
</dbReference>
<evidence type="ECO:0000256" key="3">
    <source>
        <dbReference type="ARBA" id="ARBA00022448"/>
    </source>
</evidence>
<gene>
    <name evidence="12" type="ORF">EXU30_11630</name>
</gene>
<feature type="binding site" evidence="9">
    <location>
        <position position="101"/>
    </location>
    <ligand>
        <name>Cu cation</name>
        <dbReference type="ChEBI" id="CHEBI:23378"/>
    </ligand>
</feature>
<dbReference type="OrthoDB" id="9757546at2"/>